<sequence length="404" mass="45009">MDRLRGVFSRRSKDSGSRGNSLDSGLASSMATTDTQQTAGEASSSLEFVDCPFFGHRCYEPVRELFRTTLGQVYLARNKEKGGKGSQVVIKMIERGPSVSKHVESELLIHRKCTGHTNIVQLIEVFLTPRFLAIVLEYAPGGDLLDYVTSKDHLSEDEARWFFQQLAVGLAYFHSIGVDNRELNLNNKLLTGDSTRPLLKINDFTYSKSEQINSDPNSALGSLPYTAPEVLSNTMRHGHQADVWSLGVALYKMCVGLYPFERVGDATDTRTTVQNVLGRIARVEYEIPSNMSPPLRDLLGKMLVKDPGQRITMPGIMVHPWFQRNMPEGLLELNSRVDPEQARQSEAEVVAVVREAQMSTRNMDVDNIDEMADDILAEEEADDLLEELSLTRGGEFGPPGPMQL</sequence>
<protein>
    <recommendedName>
        <fullName evidence="4">Protein kinase domain-containing protein</fullName>
    </recommendedName>
</protein>
<comment type="caution">
    <text evidence="5">The sequence shown here is derived from an EMBL/GenBank/DDBJ whole genome shotgun (WGS) entry which is preliminary data.</text>
</comment>
<feature type="compositionally biased region" description="Basic and acidic residues" evidence="3">
    <location>
        <begin position="1"/>
        <end position="16"/>
    </location>
</feature>
<dbReference type="AlphaFoldDB" id="A0A9D4TNB6"/>
<dbReference type="GO" id="GO:0035556">
    <property type="term" value="P:intracellular signal transduction"/>
    <property type="evidence" value="ECO:0007669"/>
    <property type="project" value="TreeGrafter"/>
</dbReference>
<name>A0A9D4TNB6_CHLVU</name>
<dbReference type="GO" id="GO:0004674">
    <property type="term" value="F:protein serine/threonine kinase activity"/>
    <property type="evidence" value="ECO:0007669"/>
    <property type="project" value="TreeGrafter"/>
</dbReference>
<gene>
    <name evidence="5" type="ORF">D9Q98_004903</name>
</gene>
<feature type="compositionally biased region" description="Polar residues" evidence="3">
    <location>
        <begin position="17"/>
        <end position="37"/>
    </location>
</feature>
<dbReference type="GO" id="GO:0005737">
    <property type="term" value="C:cytoplasm"/>
    <property type="evidence" value="ECO:0007669"/>
    <property type="project" value="TreeGrafter"/>
</dbReference>
<dbReference type="InterPro" id="IPR000719">
    <property type="entry name" value="Prot_kinase_dom"/>
</dbReference>
<reference evidence="5" key="2">
    <citation type="submission" date="2020-11" db="EMBL/GenBank/DDBJ databases">
        <authorList>
            <person name="Cecchin M."/>
            <person name="Marcolungo L."/>
            <person name="Rossato M."/>
            <person name="Girolomoni L."/>
            <person name="Cosentino E."/>
            <person name="Cuine S."/>
            <person name="Li-Beisson Y."/>
            <person name="Delledonne M."/>
            <person name="Ballottari M."/>
        </authorList>
    </citation>
    <scope>NUCLEOTIDE SEQUENCE</scope>
    <source>
        <strain evidence="5">211/11P</strain>
        <tissue evidence="5">Whole cell</tissue>
    </source>
</reference>
<keyword evidence="6" id="KW-1185">Reference proteome</keyword>
<dbReference type="EMBL" id="SIDB01000007">
    <property type="protein sequence ID" value="KAI3430307.1"/>
    <property type="molecule type" value="Genomic_DNA"/>
</dbReference>
<evidence type="ECO:0000256" key="3">
    <source>
        <dbReference type="SAM" id="MobiDB-lite"/>
    </source>
</evidence>
<dbReference type="FunFam" id="1.10.510.10:FF:000571">
    <property type="entry name" value="Maternal embryonic leucine zipper kinase"/>
    <property type="match status" value="1"/>
</dbReference>
<dbReference type="PANTHER" id="PTHR24346">
    <property type="entry name" value="MAP/MICROTUBULE AFFINITY-REGULATING KINASE"/>
    <property type="match status" value="1"/>
</dbReference>
<dbReference type="InterPro" id="IPR011009">
    <property type="entry name" value="Kinase-like_dom_sf"/>
</dbReference>
<accession>A0A9D4TNB6</accession>
<dbReference type="SUPFAM" id="SSF56112">
    <property type="entry name" value="Protein kinase-like (PK-like)"/>
    <property type="match status" value="1"/>
</dbReference>
<dbReference type="PANTHER" id="PTHR24346:SF92">
    <property type="entry name" value="SNF1-RELATED PROTEIN KINASE 2.6"/>
    <property type="match status" value="1"/>
</dbReference>
<evidence type="ECO:0000313" key="5">
    <source>
        <dbReference type="EMBL" id="KAI3430307.1"/>
    </source>
</evidence>
<dbReference type="Pfam" id="PF00069">
    <property type="entry name" value="Pkinase"/>
    <property type="match status" value="1"/>
</dbReference>
<evidence type="ECO:0000256" key="1">
    <source>
        <dbReference type="ARBA" id="ARBA00022741"/>
    </source>
</evidence>
<dbReference type="GO" id="GO:0005524">
    <property type="term" value="F:ATP binding"/>
    <property type="evidence" value="ECO:0007669"/>
    <property type="project" value="UniProtKB-KW"/>
</dbReference>
<dbReference type="Proteomes" id="UP001055712">
    <property type="component" value="Unassembled WGS sequence"/>
</dbReference>
<evidence type="ECO:0000313" key="6">
    <source>
        <dbReference type="Proteomes" id="UP001055712"/>
    </source>
</evidence>
<dbReference type="Gene3D" id="1.10.510.10">
    <property type="entry name" value="Transferase(Phosphotransferase) domain 1"/>
    <property type="match status" value="1"/>
</dbReference>
<evidence type="ECO:0000259" key="4">
    <source>
        <dbReference type="PROSITE" id="PS50011"/>
    </source>
</evidence>
<proteinExistence type="predicted"/>
<feature type="domain" description="Protein kinase" evidence="4">
    <location>
        <begin position="59"/>
        <end position="322"/>
    </location>
</feature>
<keyword evidence="2" id="KW-0067">ATP-binding</keyword>
<keyword evidence="1" id="KW-0547">Nucleotide-binding</keyword>
<dbReference type="OrthoDB" id="68483at2759"/>
<organism evidence="5 6">
    <name type="scientific">Chlorella vulgaris</name>
    <name type="common">Green alga</name>
    <dbReference type="NCBI Taxonomy" id="3077"/>
    <lineage>
        <taxon>Eukaryota</taxon>
        <taxon>Viridiplantae</taxon>
        <taxon>Chlorophyta</taxon>
        <taxon>core chlorophytes</taxon>
        <taxon>Trebouxiophyceae</taxon>
        <taxon>Chlorellales</taxon>
        <taxon>Chlorellaceae</taxon>
        <taxon>Chlorella clade</taxon>
        <taxon>Chlorella</taxon>
    </lineage>
</organism>
<dbReference type="PROSITE" id="PS50011">
    <property type="entry name" value="PROTEIN_KINASE_DOM"/>
    <property type="match status" value="1"/>
</dbReference>
<evidence type="ECO:0000256" key="2">
    <source>
        <dbReference type="ARBA" id="ARBA00022840"/>
    </source>
</evidence>
<feature type="region of interest" description="Disordered" evidence="3">
    <location>
        <begin position="1"/>
        <end position="37"/>
    </location>
</feature>
<reference evidence="5" key="1">
    <citation type="journal article" date="2019" name="Plant J.">
        <title>Chlorella vulgaris genome assembly and annotation reveals the molecular basis for metabolic acclimation to high light conditions.</title>
        <authorList>
            <person name="Cecchin M."/>
            <person name="Marcolungo L."/>
            <person name="Rossato M."/>
            <person name="Girolomoni L."/>
            <person name="Cosentino E."/>
            <person name="Cuine S."/>
            <person name="Li-Beisson Y."/>
            <person name="Delledonne M."/>
            <person name="Ballottari M."/>
        </authorList>
    </citation>
    <scope>NUCLEOTIDE SEQUENCE</scope>
    <source>
        <strain evidence="5">211/11P</strain>
    </source>
</reference>